<proteinExistence type="predicted"/>
<name>A0A4P8XX75_9FIRM</name>
<sequence length="220" mass="25048">MIKGAIFDVDGTILNSMGIWNDVGAIYLRKKNKIPKEGLGEILYSMSLTEGAKYMIDNYYLDNSVEEIIEGVLSIINDFYLHEVQTKNGVVNLLKFLRKNNIKMIVATSSDYNQIDKAFKRLKIRNFFTDILTCETVGKSKSYPDIYLKCAEILGTKPEETLVFEDALFAIKTAEKANFKVVGVYDPAEMKNKNSIQSLVKYYIQDFSKVADWGHHLLSL</sequence>
<dbReference type="InterPro" id="IPR041492">
    <property type="entry name" value="HAD_2"/>
</dbReference>
<dbReference type="Gene3D" id="3.40.50.1000">
    <property type="entry name" value="HAD superfamily/HAD-like"/>
    <property type="match status" value="1"/>
</dbReference>
<organism evidence="1 2">
    <name type="scientific">Ruminococcus bovis</name>
    <dbReference type="NCBI Taxonomy" id="2564099"/>
    <lineage>
        <taxon>Bacteria</taxon>
        <taxon>Bacillati</taxon>
        <taxon>Bacillota</taxon>
        <taxon>Clostridia</taxon>
        <taxon>Eubacteriales</taxon>
        <taxon>Oscillospiraceae</taxon>
        <taxon>Ruminococcus</taxon>
    </lineage>
</organism>
<dbReference type="NCBIfam" id="TIGR01509">
    <property type="entry name" value="HAD-SF-IA-v3"/>
    <property type="match status" value="1"/>
</dbReference>
<dbReference type="EMBL" id="CP039381">
    <property type="protein sequence ID" value="QCT07312.1"/>
    <property type="molecule type" value="Genomic_DNA"/>
</dbReference>
<dbReference type="InterPro" id="IPR036412">
    <property type="entry name" value="HAD-like_sf"/>
</dbReference>
<dbReference type="GO" id="GO:0016791">
    <property type="term" value="F:phosphatase activity"/>
    <property type="evidence" value="ECO:0007669"/>
    <property type="project" value="TreeGrafter"/>
</dbReference>
<dbReference type="SFLD" id="SFLDS00003">
    <property type="entry name" value="Haloacid_Dehalogenase"/>
    <property type="match status" value="1"/>
</dbReference>
<dbReference type="Pfam" id="PF13419">
    <property type="entry name" value="HAD_2"/>
    <property type="match status" value="1"/>
</dbReference>
<dbReference type="OrthoDB" id="9797743at2"/>
<dbReference type="CDD" id="cd07505">
    <property type="entry name" value="HAD_BPGM-like"/>
    <property type="match status" value="1"/>
</dbReference>
<evidence type="ECO:0000313" key="1">
    <source>
        <dbReference type="EMBL" id="QCT07312.1"/>
    </source>
</evidence>
<protein>
    <submittedName>
        <fullName evidence="1">HAD family phosphatase</fullName>
    </submittedName>
</protein>
<dbReference type="InterPro" id="IPR023198">
    <property type="entry name" value="PGP-like_dom2"/>
</dbReference>
<dbReference type="PANTHER" id="PTHR18901:SF38">
    <property type="entry name" value="PSEUDOURIDINE-5'-PHOSPHATASE"/>
    <property type="match status" value="1"/>
</dbReference>
<reference evidence="1 2" key="1">
    <citation type="submission" date="2019-04" db="EMBL/GenBank/DDBJ databases">
        <authorList>
            <person name="Embree M."/>
            <person name="Gaffney J.R."/>
        </authorList>
    </citation>
    <scope>NUCLEOTIDE SEQUENCE [LARGE SCALE GENOMIC DNA]</scope>
    <source>
        <strain evidence="1 2">JE7A12</strain>
    </source>
</reference>
<evidence type="ECO:0000313" key="2">
    <source>
        <dbReference type="Proteomes" id="UP000301475"/>
    </source>
</evidence>
<dbReference type="SUPFAM" id="SSF56784">
    <property type="entry name" value="HAD-like"/>
    <property type="match status" value="1"/>
</dbReference>
<dbReference type="SFLD" id="SFLDG01129">
    <property type="entry name" value="C1.5:_HAD__Beta-PGM__Phosphata"/>
    <property type="match status" value="1"/>
</dbReference>
<dbReference type="InterPro" id="IPR023214">
    <property type="entry name" value="HAD_sf"/>
</dbReference>
<dbReference type="Proteomes" id="UP000301475">
    <property type="component" value="Chromosome"/>
</dbReference>
<gene>
    <name evidence="1" type="ORF">E5Z56_08055</name>
</gene>
<keyword evidence="2" id="KW-1185">Reference proteome</keyword>
<dbReference type="PANTHER" id="PTHR18901">
    <property type="entry name" value="2-DEOXYGLUCOSE-6-PHOSPHATE PHOSPHATASE 2"/>
    <property type="match status" value="1"/>
</dbReference>
<dbReference type="Gene3D" id="1.10.150.240">
    <property type="entry name" value="Putative phosphatase, domain 2"/>
    <property type="match status" value="1"/>
</dbReference>
<accession>A0A4P8XX75</accession>
<dbReference type="AlphaFoldDB" id="A0A4P8XX75"/>
<dbReference type="InterPro" id="IPR006439">
    <property type="entry name" value="HAD-SF_hydro_IA"/>
</dbReference>
<dbReference type="KEGG" id="ruj:E5Z56_08055"/>
<dbReference type="RefSeq" id="WP_138157347.1">
    <property type="nucleotide sequence ID" value="NZ_CP039381.1"/>
</dbReference>